<dbReference type="PROSITE" id="PS01162">
    <property type="entry name" value="QOR_ZETA_CRYSTAL"/>
    <property type="match status" value="1"/>
</dbReference>
<dbReference type="SUPFAM" id="SSF50129">
    <property type="entry name" value="GroES-like"/>
    <property type="match status" value="1"/>
</dbReference>
<dbReference type="PANTHER" id="PTHR43775">
    <property type="entry name" value="FATTY ACID SYNTHASE"/>
    <property type="match status" value="1"/>
</dbReference>
<dbReference type="InterPro" id="IPR016035">
    <property type="entry name" value="Acyl_Trfase/lysoPLipase"/>
</dbReference>
<dbReference type="SMART" id="SM00829">
    <property type="entry name" value="PKS_ER"/>
    <property type="match status" value="1"/>
</dbReference>
<keyword evidence="4" id="KW-0560">Oxidoreductase</keyword>
<dbReference type="Pfam" id="PF14765">
    <property type="entry name" value="PS-DH"/>
    <property type="match status" value="1"/>
</dbReference>
<dbReference type="InterPro" id="IPR011032">
    <property type="entry name" value="GroES-like_sf"/>
</dbReference>
<evidence type="ECO:0000313" key="11">
    <source>
        <dbReference type="EMBL" id="KAK4212649.1"/>
    </source>
</evidence>
<accession>A0AAN7B702</accession>
<dbReference type="PROSITE" id="PS52019">
    <property type="entry name" value="PKS_MFAS_DH"/>
    <property type="match status" value="1"/>
</dbReference>
<dbReference type="SMART" id="SM00826">
    <property type="entry name" value="PKS_DH"/>
    <property type="match status" value="1"/>
</dbReference>
<dbReference type="Pfam" id="PF13602">
    <property type="entry name" value="ADH_zinc_N_2"/>
    <property type="match status" value="1"/>
</dbReference>
<feature type="region of interest" description="Disordered" evidence="7">
    <location>
        <begin position="2327"/>
        <end position="2349"/>
    </location>
</feature>
<dbReference type="InterPro" id="IPR049552">
    <property type="entry name" value="PKS_DH_N"/>
</dbReference>
<dbReference type="SMART" id="SM00822">
    <property type="entry name" value="PKS_KR"/>
    <property type="match status" value="1"/>
</dbReference>
<dbReference type="SUPFAM" id="SSF51735">
    <property type="entry name" value="NAD(P)-binding Rossmann-fold domains"/>
    <property type="match status" value="2"/>
</dbReference>
<dbReference type="SUPFAM" id="SSF55048">
    <property type="entry name" value="Probable ACP-binding domain of malonyl-CoA ACP transacylase"/>
    <property type="match status" value="1"/>
</dbReference>
<reference evidence="11" key="1">
    <citation type="journal article" date="2023" name="Mol. Phylogenet. Evol.">
        <title>Genome-scale phylogeny and comparative genomics of the fungal order Sordariales.</title>
        <authorList>
            <person name="Hensen N."/>
            <person name="Bonometti L."/>
            <person name="Westerberg I."/>
            <person name="Brannstrom I.O."/>
            <person name="Guillou S."/>
            <person name="Cros-Aarteil S."/>
            <person name="Calhoun S."/>
            <person name="Haridas S."/>
            <person name="Kuo A."/>
            <person name="Mondo S."/>
            <person name="Pangilinan J."/>
            <person name="Riley R."/>
            <person name="LaButti K."/>
            <person name="Andreopoulos B."/>
            <person name="Lipzen A."/>
            <person name="Chen C."/>
            <person name="Yan M."/>
            <person name="Daum C."/>
            <person name="Ng V."/>
            <person name="Clum A."/>
            <person name="Steindorff A."/>
            <person name="Ohm R.A."/>
            <person name="Martin F."/>
            <person name="Silar P."/>
            <person name="Natvig D.O."/>
            <person name="Lalanne C."/>
            <person name="Gautier V."/>
            <person name="Ament-Velasquez S.L."/>
            <person name="Kruys A."/>
            <person name="Hutchinson M.I."/>
            <person name="Powell A.J."/>
            <person name="Barry K."/>
            <person name="Miller A.N."/>
            <person name="Grigoriev I.V."/>
            <person name="Debuchy R."/>
            <person name="Gladieux P."/>
            <person name="Hiltunen Thoren M."/>
            <person name="Johannesson H."/>
        </authorList>
    </citation>
    <scope>NUCLEOTIDE SEQUENCE</scope>
    <source>
        <strain evidence="11">PSN293</strain>
    </source>
</reference>
<dbReference type="PROSITE" id="PS00012">
    <property type="entry name" value="PHOSPHOPANTETHEINE"/>
    <property type="match status" value="1"/>
</dbReference>
<dbReference type="PANTHER" id="PTHR43775:SF29">
    <property type="entry name" value="ASPERFURANONE POLYKETIDE SYNTHASE AFOG-RELATED"/>
    <property type="match status" value="1"/>
</dbReference>
<dbReference type="SMART" id="SM00827">
    <property type="entry name" value="PKS_AT"/>
    <property type="match status" value="1"/>
</dbReference>
<dbReference type="InterPro" id="IPR036736">
    <property type="entry name" value="ACP-like_sf"/>
</dbReference>
<dbReference type="GO" id="GO:0006633">
    <property type="term" value="P:fatty acid biosynthetic process"/>
    <property type="evidence" value="ECO:0007669"/>
    <property type="project" value="TreeGrafter"/>
</dbReference>
<comment type="caution">
    <text evidence="11">The sequence shown here is derived from an EMBL/GenBank/DDBJ whole genome shotgun (WGS) entry which is preliminary data.</text>
</comment>
<dbReference type="GO" id="GO:1901336">
    <property type="term" value="P:lactone biosynthetic process"/>
    <property type="evidence" value="ECO:0007669"/>
    <property type="project" value="UniProtKB-ARBA"/>
</dbReference>
<dbReference type="InterPro" id="IPR016036">
    <property type="entry name" value="Malonyl_transacylase_ACP-bd"/>
</dbReference>
<dbReference type="Pfam" id="PF08240">
    <property type="entry name" value="ADH_N"/>
    <property type="match status" value="1"/>
</dbReference>
<dbReference type="GO" id="GO:0031177">
    <property type="term" value="F:phosphopantetheine binding"/>
    <property type="evidence" value="ECO:0007669"/>
    <property type="project" value="InterPro"/>
</dbReference>
<dbReference type="InterPro" id="IPR006162">
    <property type="entry name" value="Ppantetheine_attach_site"/>
</dbReference>
<dbReference type="InterPro" id="IPR032821">
    <property type="entry name" value="PKS_assoc"/>
</dbReference>
<dbReference type="InterPro" id="IPR014043">
    <property type="entry name" value="Acyl_transferase_dom"/>
</dbReference>
<dbReference type="InterPro" id="IPR016039">
    <property type="entry name" value="Thiolase-like"/>
</dbReference>
<evidence type="ECO:0000256" key="4">
    <source>
        <dbReference type="ARBA" id="ARBA00023002"/>
    </source>
</evidence>
<dbReference type="InterPro" id="IPR014030">
    <property type="entry name" value="Ketoacyl_synth_N"/>
</dbReference>
<dbReference type="CDD" id="cd00833">
    <property type="entry name" value="PKS"/>
    <property type="match status" value="1"/>
</dbReference>
<evidence type="ECO:0000256" key="5">
    <source>
        <dbReference type="ARBA" id="ARBA00023268"/>
    </source>
</evidence>
<dbReference type="CDD" id="cd05195">
    <property type="entry name" value="enoyl_red"/>
    <property type="match status" value="1"/>
</dbReference>
<feature type="domain" description="Ketosynthase family 3 (KS3)" evidence="9">
    <location>
        <begin position="15"/>
        <end position="441"/>
    </location>
</feature>
<dbReference type="InterPro" id="IPR057326">
    <property type="entry name" value="KR_dom"/>
</dbReference>
<dbReference type="InterPro" id="IPR014031">
    <property type="entry name" value="Ketoacyl_synth_C"/>
</dbReference>
<dbReference type="InterPro" id="IPR036291">
    <property type="entry name" value="NAD(P)-bd_dom_sf"/>
</dbReference>
<dbReference type="Pfam" id="PF21089">
    <property type="entry name" value="PKS_DH_N"/>
    <property type="match status" value="1"/>
</dbReference>
<organism evidence="11 12">
    <name type="scientific">Rhypophila decipiens</name>
    <dbReference type="NCBI Taxonomy" id="261697"/>
    <lineage>
        <taxon>Eukaryota</taxon>
        <taxon>Fungi</taxon>
        <taxon>Dikarya</taxon>
        <taxon>Ascomycota</taxon>
        <taxon>Pezizomycotina</taxon>
        <taxon>Sordariomycetes</taxon>
        <taxon>Sordariomycetidae</taxon>
        <taxon>Sordariales</taxon>
        <taxon>Naviculisporaceae</taxon>
        <taxon>Rhypophila</taxon>
    </lineage>
</organism>
<dbReference type="Gene3D" id="3.40.366.10">
    <property type="entry name" value="Malonyl-Coenzyme A Acyl Carrier Protein, domain 2"/>
    <property type="match status" value="1"/>
</dbReference>
<gene>
    <name evidence="11" type="ORF">QBC37DRAFT_465263</name>
</gene>
<feature type="active site" description="Proton donor; for dehydratase activity" evidence="6">
    <location>
        <position position="1192"/>
    </location>
</feature>
<dbReference type="Gene3D" id="3.40.47.10">
    <property type="match status" value="1"/>
</dbReference>
<evidence type="ECO:0000256" key="6">
    <source>
        <dbReference type="PROSITE-ProRule" id="PRU01363"/>
    </source>
</evidence>
<evidence type="ECO:0000256" key="2">
    <source>
        <dbReference type="ARBA" id="ARBA00022553"/>
    </source>
</evidence>
<dbReference type="InterPro" id="IPR013154">
    <property type="entry name" value="ADH-like_N"/>
</dbReference>
<dbReference type="Proteomes" id="UP001301769">
    <property type="component" value="Unassembled WGS sequence"/>
</dbReference>
<dbReference type="SMART" id="SM00825">
    <property type="entry name" value="PKS_KS"/>
    <property type="match status" value="1"/>
</dbReference>
<dbReference type="GO" id="GO:0016491">
    <property type="term" value="F:oxidoreductase activity"/>
    <property type="evidence" value="ECO:0007669"/>
    <property type="project" value="UniProtKB-KW"/>
</dbReference>
<dbReference type="InterPro" id="IPR020841">
    <property type="entry name" value="PKS_Beta-ketoAc_synthase_dom"/>
</dbReference>
<feature type="active site" description="Proton acceptor; for dehydratase activity" evidence="6">
    <location>
        <position position="987"/>
    </location>
</feature>
<dbReference type="SUPFAM" id="SSF52151">
    <property type="entry name" value="FabD/lysophospholipase-like"/>
    <property type="match status" value="1"/>
</dbReference>
<evidence type="ECO:0000259" key="10">
    <source>
        <dbReference type="PROSITE" id="PS52019"/>
    </source>
</evidence>
<evidence type="ECO:0000313" key="12">
    <source>
        <dbReference type="Proteomes" id="UP001301769"/>
    </source>
</evidence>
<dbReference type="GO" id="GO:0044550">
    <property type="term" value="P:secondary metabolite biosynthetic process"/>
    <property type="evidence" value="ECO:0007669"/>
    <property type="project" value="TreeGrafter"/>
</dbReference>
<dbReference type="InterPro" id="IPR050091">
    <property type="entry name" value="PKS_NRPS_Biosynth_Enz"/>
</dbReference>
<dbReference type="Gene3D" id="3.10.129.110">
    <property type="entry name" value="Polyketide synthase dehydratase"/>
    <property type="match status" value="1"/>
</dbReference>
<protein>
    <submittedName>
        <fullName evidence="11">Uncharacterized protein</fullName>
    </submittedName>
</protein>
<dbReference type="SMART" id="SM00823">
    <property type="entry name" value="PKS_PP"/>
    <property type="match status" value="1"/>
</dbReference>
<dbReference type="InterPro" id="IPR049900">
    <property type="entry name" value="PKS_mFAS_DH"/>
</dbReference>
<dbReference type="Gene3D" id="3.90.180.10">
    <property type="entry name" value="Medium-chain alcohol dehydrogenases, catalytic domain"/>
    <property type="match status" value="1"/>
</dbReference>
<dbReference type="PROSITE" id="PS50075">
    <property type="entry name" value="CARRIER"/>
    <property type="match status" value="1"/>
</dbReference>
<dbReference type="InterPro" id="IPR049551">
    <property type="entry name" value="PKS_DH_C"/>
</dbReference>
<sequence length="2453" mass="262478">MAPTTADYGHKMKPQEDIAVIGLSCRFPGEAATAQGFWNLLKNGLSGFSESTTRYNAEAFQHPQTQGTRQNVIPVKGGYFLKQDPYVFDAAFFNITATEAIALDPRQRIAMEVAYEALENAGITVSDVKGTQTSCFLGVSMSDYRDAISRDFGNFPKYQILGISDEMIANRISHFLDIHGPSATVQSACSSSLVAAHVACQSLRSGDANMAIAGGVGMITLTDGSMHLTNLGFLNPEGASRSFDADANGYGRGEGCGVVILKRLDDAIRDGDTIRAVIRGTGLNSDGWTQGVTMPSLEAQAALIRQVYEANGLDFSSTQYVEAHGTGTKVGDPIETEAIYSTIGQPSPNRKKLYVGSLKPNIGHLEAAAGVASIIKGVLSLERGLIPPNINFDKPNPKIPLDEWNMVVPTKLTPWPAAHTKRMSISGFGMGGTNGHVIMDAYTNPPHVQQSNGHHSHTPVSLTKKKRIFSLSSHDKAGFARLGQSLSSHLQSLGSGATSATYLASLSHTLSKARSGLLWRSATVAANTSELIDQLSSTTFGEDAIRTPASAPRIGLVFTGQGAQWAGMGVELLSSHPVFAASVSKSTEILKSLGCVWDTVEELSRSAADSRLGIPEISQPICTVLQIALVDELKAWGVKFTKVVGHSSGEIAAAYAIGVLSHADALAGAYFRGVASASLLSGSKKSQAGNGGGHGMMAVGLSKEEAQKVIKEGHVKGVVTIACINSPSNVTLSGDAPALDGLKRLLDERGVFARRLKVQVAYHSPQMHLCSQDYYASIAHLDPILDAGEEQQQPKMISSVLGYQVDADQLGPYYWVQNLINPVQFTDALREMVAPEDAEDSSSTPEIDLLVEVGPHGALAGPAEQILSHYGIKSVPYTSMLVRNQSATDTALNLAAELFRRGAPVSVPAANGDSVAGVKLLTDLPPYAWNHSSSFNAITRFGKEFYFPGQGQMKRSLLGSIMPALDEKERIWRGFIRLSEEPWLRDHKAGAKVLFPAAGMVSLAVEAAAQILGGRKVRGYRFRDVGILAAMVLEDKDENGTEVVVTLRPQALGTAGGAGQSAGGGWWEYTVSSAVGVDGQLRTNSKGLLSVLYEDGRSSFMQREDDLAEQARIEQFGQLKRELEAVQTVGKQDFYERWRESGMDYGDVFQGIEAVKPAKGKATYELRVLDVGETFTRGKLDKPFLISPATLDAAWQSNLAAAAETELGRFGYDKKLLLPTFIAELEISAAVPGEGALLSGATRSHAHGFNEVSIDIDLFDETLSRVIMSMKDLRLSQVDGVDELGDGDGQDQSAADPANITSQIVWDYDLRILKPDELAKVLVDSDVKNADDAVVKLLQLAIHQRPDAKVIELVHQVNAIESSAAVPNLPGGTILPIQVQFGVVDGLDSDLNEKVAKFGHSFSLKETPAQPKAAENVPLADIFVVGPHVSAHLSTQGDLEATLDSLFASVKPAEKTLVAAAGAATSDILKNKGFEIIASLPAGSETVFLAKYNASKLTNEHTNGINGHMHADEHHKLTILEPATPSALVQSFSAKLQKQLKEQGYSLAIKTDATAANPTSDRAVISLLELDTPVLANLSEAEFDSLKTLWVGCERLFWVTGDILINPLFGLVDGLSRVANAEVEGNKFQVLHFSDKGGIQEQRSDLVVRLLSASSSGKVGDDNEFREVGGLLQVPRLYKNYTEDDHIRRHLEDATRVISLNSDEASFRLTIGKPGLLDSLHFVRDEDPIAYLADNELEIEVKSTGLNFRDVMASMGLVPVTGLGQEASGVVLRAGKQASDSGFRPGDRVSTLSMGGIHATKIRVDHRVTAKLPDSVSFAEGAAAPMVNAAAYYALVRLAKLRPGQSVLIHSAAGGLGQAAVQLAKHLGLIVYVTVGSETKRRLVIDNYGIPGDHIFNSRDASFARGIRRVTNGRGVDCVLNSLSGELLRESWTCLATFGTFVEVGLRDITDNTRLDMRPFSKSATFSSLDIPTLIDQDPASIGEALTEVFKLLQSGILHVPQPLTTYPVGQVEQAFRTMQQGKHLGKIVLSFDTPDLEAGAPVLVKAKDSFKLDSNATFLFVGGLGGLGRSLARQFVLSGARHLVFVSRSGSSKPEAQATVSELTDLGANTIVLAADVSDNSSFLSAMSTLSTSYPSLPPIKGVIQMAMVLRDRFIENMTYAEWTQPLAPKVQGTLNLHTYFDASRPLDFFLIFSSFSGVIGSQGQAQYAAGNTFQDALAHHRRSEGLPAVSLDLGMMLNVGVLSEMEDHALRQWESTLGIREHAFHGLVKALTGDANIGQLRRTTNSLPAQLVIGLGTADLIAAANLPSPPWFSYGPRFTPLTILSNRPTTSSSSSSGPGSSNQATASLSSQLSSVATSAASPEKAIQEATPLITSALVSKTAEILRIPATEVDPSRPLYSYGVDSLVALEVRNWITREIKATMALLDILASVPMETFAGQIAKKSKLVVAS</sequence>
<feature type="region of interest" description="C-terminal hotdog fold" evidence="6">
    <location>
        <begin position="1124"/>
        <end position="1284"/>
    </location>
</feature>
<dbReference type="EMBL" id="MU858123">
    <property type="protein sequence ID" value="KAK4212649.1"/>
    <property type="molecule type" value="Genomic_DNA"/>
</dbReference>
<dbReference type="InterPro" id="IPR002364">
    <property type="entry name" value="Quin_OxRdtase/zeta-crystal_CS"/>
</dbReference>
<dbReference type="GO" id="GO:0008270">
    <property type="term" value="F:zinc ion binding"/>
    <property type="evidence" value="ECO:0007669"/>
    <property type="project" value="InterPro"/>
</dbReference>
<feature type="domain" description="Carrier" evidence="8">
    <location>
        <begin position="2370"/>
        <end position="2447"/>
    </location>
</feature>
<evidence type="ECO:0000256" key="7">
    <source>
        <dbReference type="SAM" id="MobiDB-lite"/>
    </source>
</evidence>
<proteinExistence type="predicted"/>
<evidence type="ECO:0000259" key="8">
    <source>
        <dbReference type="PROSITE" id="PS50075"/>
    </source>
</evidence>
<dbReference type="GO" id="GO:0004312">
    <property type="term" value="F:fatty acid synthase activity"/>
    <property type="evidence" value="ECO:0007669"/>
    <property type="project" value="TreeGrafter"/>
</dbReference>
<evidence type="ECO:0000259" key="9">
    <source>
        <dbReference type="PROSITE" id="PS52004"/>
    </source>
</evidence>
<evidence type="ECO:0000256" key="1">
    <source>
        <dbReference type="ARBA" id="ARBA00022450"/>
    </source>
</evidence>
<dbReference type="Pfam" id="PF23297">
    <property type="entry name" value="ACP_SdgA_C"/>
    <property type="match status" value="1"/>
</dbReference>
<keyword evidence="12" id="KW-1185">Reference proteome</keyword>
<dbReference type="SUPFAM" id="SSF53901">
    <property type="entry name" value="Thiolase-like"/>
    <property type="match status" value="1"/>
</dbReference>
<dbReference type="Pfam" id="PF16197">
    <property type="entry name" value="KAsynt_C_assoc"/>
    <property type="match status" value="1"/>
</dbReference>
<dbReference type="Pfam" id="PF00698">
    <property type="entry name" value="Acyl_transf_1"/>
    <property type="match status" value="1"/>
</dbReference>
<feature type="domain" description="PKS/mFAS DH" evidence="10">
    <location>
        <begin position="955"/>
        <end position="1284"/>
    </location>
</feature>
<dbReference type="InterPro" id="IPR001227">
    <property type="entry name" value="Ac_transferase_dom_sf"/>
</dbReference>
<keyword evidence="5" id="KW-0511">Multifunctional enzyme</keyword>
<dbReference type="Pfam" id="PF08659">
    <property type="entry name" value="KR"/>
    <property type="match status" value="1"/>
</dbReference>
<dbReference type="Gene3D" id="3.40.50.720">
    <property type="entry name" value="NAD(P)-binding Rossmann-like Domain"/>
    <property type="match status" value="1"/>
</dbReference>
<dbReference type="PROSITE" id="PS52004">
    <property type="entry name" value="KS3_2"/>
    <property type="match status" value="1"/>
</dbReference>
<feature type="compositionally biased region" description="Low complexity" evidence="7">
    <location>
        <begin position="2330"/>
        <end position="2349"/>
    </location>
</feature>
<dbReference type="SUPFAM" id="SSF47336">
    <property type="entry name" value="ACP-like"/>
    <property type="match status" value="1"/>
</dbReference>
<feature type="region of interest" description="N-terminal hotdog fold" evidence="6">
    <location>
        <begin position="955"/>
        <end position="1096"/>
    </location>
</feature>
<dbReference type="Gene3D" id="1.10.1200.10">
    <property type="entry name" value="ACP-like"/>
    <property type="match status" value="1"/>
</dbReference>
<dbReference type="InterPro" id="IPR020843">
    <property type="entry name" value="ER"/>
</dbReference>
<dbReference type="InterPro" id="IPR042104">
    <property type="entry name" value="PKS_dehydratase_sf"/>
</dbReference>
<keyword evidence="2" id="KW-0597">Phosphoprotein</keyword>
<dbReference type="InterPro" id="IPR013968">
    <property type="entry name" value="PKS_KR"/>
</dbReference>
<name>A0AAN7B702_9PEZI</name>
<dbReference type="InterPro" id="IPR020807">
    <property type="entry name" value="PKS_DH"/>
</dbReference>
<keyword evidence="1" id="KW-0596">Phosphopantetheine</keyword>
<keyword evidence="3" id="KW-0808">Transferase</keyword>
<dbReference type="InterPro" id="IPR009081">
    <property type="entry name" value="PP-bd_ACP"/>
</dbReference>
<reference evidence="11" key="2">
    <citation type="submission" date="2023-05" db="EMBL/GenBank/DDBJ databases">
        <authorList>
            <consortium name="Lawrence Berkeley National Laboratory"/>
            <person name="Steindorff A."/>
            <person name="Hensen N."/>
            <person name="Bonometti L."/>
            <person name="Westerberg I."/>
            <person name="Brannstrom I.O."/>
            <person name="Guillou S."/>
            <person name="Cros-Aarteil S."/>
            <person name="Calhoun S."/>
            <person name="Haridas S."/>
            <person name="Kuo A."/>
            <person name="Mondo S."/>
            <person name="Pangilinan J."/>
            <person name="Riley R."/>
            <person name="Labutti K."/>
            <person name="Andreopoulos B."/>
            <person name="Lipzen A."/>
            <person name="Chen C."/>
            <person name="Yanf M."/>
            <person name="Daum C."/>
            <person name="Ng V."/>
            <person name="Clum A."/>
            <person name="Ohm R."/>
            <person name="Martin F."/>
            <person name="Silar P."/>
            <person name="Natvig D."/>
            <person name="Lalanne C."/>
            <person name="Gautier V."/>
            <person name="Ament-Velasquez S.L."/>
            <person name="Kruys A."/>
            <person name="Hutchinson M.I."/>
            <person name="Powell A.J."/>
            <person name="Barry K."/>
            <person name="Miller A.N."/>
            <person name="Grigoriev I.V."/>
            <person name="Debuchy R."/>
            <person name="Gladieux P."/>
            <person name="Thoren M.H."/>
            <person name="Johannesson H."/>
        </authorList>
    </citation>
    <scope>NUCLEOTIDE SEQUENCE</scope>
    <source>
        <strain evidence="11">PSN293</strain>
    </source>
</reference>
<evidence type="ECO:0000256" key="3">
    <source>
        <dbReference type="ARBA" id="ARBA00022679"/>
    </source>
</evidence>
<dbReference type="Pfam" id="PF00109">
    <property type="entry name" value="ketoacyl-synt"/>
    <property type="match status" value="1"/>
</dbReference>
<dbReference type="Pfam" id="PF02801">
    <property type="entry name" value="Ketoacyl-synt_C"/>
    <property type="match status" value="1"/>
</dbReference>
<dbReference type="FunFam" id="3.40.50.720:FF:000209">
    <property type="entry name" value="Polyketide synthase Pks12"/>
    <property type="match status" value="1"/>
</dbReference>
<dbReference type="InterPro" id="IPR020806">
    <property type="entry name" value="PKS_PP-bd"/>
</dbReference>